<evidence type="ECO:0000256" key="1">
    <source>
        <dbReference type="SAM" id="Phobius"/>
    </source>
</evidence>
<dbReference type="InterPro" id="IPR021877">
    <property type="entry name" value="DUF3487"/>
</dbReference>
<feature type="transmembrane region" description="Helical" evidence="1">
    <location>
        <begin position="35"/>
        <end position="55"/>
    </location>
</feature>
<dbReference type="OrthoDB" id="8907898at2"/>
<gene>
    <name evidence="2" type="ORF">SAMN05192563_1003238</name>
</gene>
<evidence type="ECO:0000313" key="2">
    <source>
        <dbReference type="EMBL" id="SFT72243.1"/>
    </source>
</evidence>
<evidence type="ECO:0000313" key="3">
    <source>
        <dbReference type="Proteomes" id="UP000198844"/>
    </source>
</evidence>
<dbReference type="Pfam" id="PF11990">
    <property type="entry name" value="DUF3487"/>
    <property type="match status" value="1"/>
</dbReference>
<keyword evidence="1" id="KW-0472">Membrane</keyword>
<dbReference type="AlphaFoldDB" id="A0A1I7ABG4"/>
<keyword evidence="1" id="KW-1133">Transmembrane helix</keyword>
<dbReference type="NCBIfam" id="TIGR03750">
    <property type="entry name" value="conj_TIGR03750"/>
    <property type="match status" value="1"/>
</dbReference>
<dbReference type="Proteomes" id="UP000198844">
    <property type="component" value="Unassembled WGS sequence"/>
</dbReference>
<organism evidence="2 3">
    <name type="scientific">Paraburkholderia aspalathi</name>
    <dbReference type="NCBI Taxonomy" id="1324617"/>
    <lineage>
        <taxon>Bacteria</taxon>
        <taxon>Pseudomonadati</taxon>
        <taxon>Pseudomonadota</taxon>
        <taxon>Betaproteobacteria</taxon>
        <taxon>Burkholderiales</taxon>
        <taxon>Burkholderiaceae</taxon>
        <taxon>Paraburkholderia</taxon>
    </lineage>
</organism>
<protein>
    <submittedName>
        <fullName evidence="2">Conjugative transfer region protein, TIGR03750 family</fullName>
    </submittedName>
</protein>
<proteinExistence type="predicted"/>
<name>A0A1I7ABG4_9BURK</name>
<dbReference type="EMBL" id="FPBH01000003">
    <property type="protein sequence ID" value="SFT72243.1"/>
    <property type="molecule type" value="Genomic_DNA"/>
</dbReference>
<accession>A0A1I7ABG4</accession>
<dbReference type="RefSeq" id="WP_093633456.1">
    <property type="nucleotide sequence ID" value="NZ_FPBH01000003.1"/>
</dbReference>
<sequence>MSDTPELRGDGTVTFLPHRLNRQPVIVRGMTADELWMTVGLSAALSLIAGIPLAWLARSLAVAPTLVVVGIAAGLFLGGGVLRRRKRGRPDTWLYRQIQWQLRCRLPSFARLLGGQDLIVRAGRWSTRRGPA</sequence>
<reference evidence="2 3" key="1">
    <citation type="submission" date="2016-10" db="EMBL/GenBank/DDBJ databases">
        <authorList>
            <person name="de Groot N.N."/>
        </authorList>
    </citation>
    <scope>NUCLEOTIDE SEQUENCE [LARGE SCALE GENOMIC DNA]</scope>
    <source>
        <strain evidence="2 3">LMG 27731</strain>
    </source>
</reference>
<feature type="transmembrane region" description="Helical" evidence="1">
    <location>
        <begin position="61"/>
        <end position="82"/>
    </location>
</feature>
<keyword evidence="1" id="KW-0812">Transmembrane</keyword>